<dbReference type="EMBL" id="BMZA01000002">
    <property type="protein sequence ID" value="GGY96360.1"/>
    <property type="molecule type" value="Genomic_DNA"/>
</dbReference>
<gene>
    <name evidence="2" type="ORF">GCM10011614_08960</name>
</gene>
<dbReference type="Proteomes" id="UP000648075">
    <property type="component" value="Unassembled WGS sequence"/>
</dbReference>
<dbReference type="SUPFAM" id="SSF46894">
    <property type="entry name" value="C-terminal effector domain of the bipartite response regulators"/>
    <property type="match status" value="1"/>
</dbReference>
<comment type="caution">
    <text evidence="2">The sequence shown here is derived from an EMBL/GenBank/DDBJ whole genome shotgun (WGS) entry which is preliminary data.</text>
</comment>
<keyword evidence="3" id="KW-1185">Reference proteome</keyword>
<reference evidence="2" key="1">
    <citation type="journal article" date="2014" name="Int. J. Syst. Evol. Microbiol.">
        <title>Complete genome sequence of Corynebacterium casei LMG S-19264T (=DSM 44701T), isolated from a smear-ripened cheese.</title>
        <authorList>
            <consortium name="US DOE Joint Genome Institute (JGI-PGF)"/>
            <person name="Walter F."/>
            <person name="Albersmeier A."/>
            <person name="Kalinowski J."/>
            <person name="Ruckert C."/>
        </authorList>
    </citation>
    <scope>NUCLEOTIDE SEQUENCE</scope>
    <source>
        <strain evidence="2">KCTC 32255</strain>
    </source>
</reference>
<dbReference type="Gene3D" id="1.10.10.10">
    <property type="entry name" value="Winged helix-like DNA-binding domain superfamily/Winged helix DNA-binding domain"/>
    <property type="match status" value="1"/>
</dbReference>
<dbReference type="GO" id="GO:0006355">
    <property type="term" value="P:regulation of DNA-templated transcription"/>
    <property type="evidence" value="ECO:0007669"/>
    <property type="project" value="InterPro"/>
</dbReference>
<evidence type="ECO:0000259" key="1">
    <source>
        <dbReference type="SMART" id="SM00421"/>
    </source>
</evidence>
<dbReference type="RefSeq" id="WP_189619926.1">
    <property type="nucleotide sequence ID" value="NZ_BMZA01000002.1"/>
</dbReference>
<proteinExistence type="predicted"/>
<dbReference type="GO" id="GO:0003677">
    <property type="term" value="F:DNA binding"/>
    <property type="evidence" value="ECO:0007669"/>
    <property type="project" value="InterPro"/>
</dbReference>
<reference evidence="2" key="2">
    <citation type="submission" date="2020-09" db="EMBL/GenBank/DDBJ databases">
        <authorList>
            <person name="Sun Q."/>
            <person name="Kim S."/>
        </authorList>
    </citation>
    <scope>NUCLEOTIDE SEQUENCE</scope>
    <source>
        <strain evidence="2">KCTC 32255</strain>
    </source>
</reference>
<dbReference type="InterPro" id="IPR036388">
    <property type="entry name" value="WH-like_DNA-bd_sf"/>
</dbReference>
<accession>A0A918UE84</accession>
<evidence type="ECO:0000313" key="3">
    <source>
        <dbReference type="Proteomes" id="UP000648075"/>
    </source>
</evidence>
<dbReference type="InterPro" id="IPR016032">
    <property type="entry name" value="Sig_transdc_resp-reg_C-effctor"/>
</dbReference>
<organism evidence="2 3">
    <name type="scientific">Novosphingobium colocasiae</name>
    <dbReference type="NCBI Taxonomy" id="1256513"/>
    <lineage>
        <taxon>Bacteria</taxon>
        <taxon>Pseudomonadati</taxon>
        <taxon>Pseudomonadota</taxon>
        <taxon>Alphaproteobacteria</taxon>
        <taxon>Sphingomonadales</taxon>
        <taxon>Sphingomonadaceae</taxon>
        <taxon>Novosphingobium</taxon>
    </lineage>
</organism>
<name>A0A918UE84_9SPHN</name>
<sequence>MALTGTEETDLLLPLLSGGLQEHMFPLFLKRLHRRTHAQHVALVLRRDSETGRDPVIAFAGDDIDGRAIAAGESPYHLRNRTFYEQLRPGRVYAISELIEHDLLARAERARALRPLATVDERVVRLTGEEDWAGWLVLTRTTRCRAEDSALVSSLVPYLNAAIDQRETLDRIAREARLAAAGMARSGTGWVLFDRDARIAAIDHATRACWTDLHAAAPRIGERLIGLAPAVQRRLAAITAAQCDNPTHPAQAITLNDDPRIEALLSPAPGEAASGPDDRRILAVCRLPRRGGSSGAARFATVHALPLREAELALGLADGLSLPEAGAALGLTLETTRNYSKRLYAKLDVRGQAELVRLVYEGTALYA</sequence>
<evidence type="ECO:0000313" key="2">
    <source>
        <dbReference type="EMBL" id="GGY96360.1"/>
    </source>
</evidence>
<dbReference type="AlphaFoldDB" id="A0A918UE84"/>
<feature type="domain" description="HTH luxR-type" evidence="1">
    <location>
        <begin position="302"/>
        <end position="359"/>
    </location>
</feature>
<dbReference type="SMART" id="SM00421">
    <property type="entry name" value="HTH_LUXR"/>
    <property type="match status" value="1"/>
</dbReference>
<protein>
    <recommendedName>
        <fullName evidence="1">HTH luxR-type domain-containing protein</fullName>
    </recommendedName>
</protein>
<dbReference type="InterPro" id="IPR000792">
    <property type="entry name" value="Tscrpt_reg_LuxR_C"/>
</dbReference>